<dbReference type="AlphaFoldDB" id="A0A0A9EMI6"/>
<name>A0A0A9EMI6_ARUDO</name>
<organism evidence="1">
    <name type="scientific">Arundo donax</name>
    <name type="common">Giant reed</name>
    <name type="synonym">Donax arundinaceus</name>
    <dbReference type="NCBI Taxonomy" id="35708"/>
    <lineage>
        <taxon>Eukaryota</taxon>
        <taxon>Viridiplantae</taxon>
        <taxon>Streptophyta</taxon>
        <taxon>Embryophyta</taxon>
        <taxon>Tracheophyta</taxon>
        <taxon>Spermatophyta</taxon>
        <taxon>Magnoliopsida</taxon>
        <taxon>Liliopsida</taxon>
        <taxon>Poales</taxon>
        <taxon>Poaceae</taxon>
        <taxon>PACMAD clade</taxon>
        <taxon>Arundinoideae</taxon>
        <taxon>Arundineae</taxon>
        <taxon>Arundo</taxon>
    </lineage>
</organism>
<accession>A0A0A9EMI6</accession>
<sequence length="73" mass="8438">MGHVIHMLEVDDFPYREVSLVSSLHLYEVNHARSFALKNILYMHVEVDPKLHMVKSAPLSVPVVKKRKKRGTD</sequence>
<protein>
    <submittedName>
        <fullName evidence="1">Uncharacterized protein</fullName>
    </submittedName>
</protein>
<reference evidence="1" key="2">
    <citation type="journal article" date="2015" name="Data Brief">
        <title>Shoot transcriptome of the giant reed, Arundo donax.</title>
        <authorList>
            <person name="Barrero R.A."/>
            <person name="Guerrero F.D."/>
            <person name="Moolhuijzen P."/>
            <person name="Goolsby J.A."/>
            <person name="Tidwell J."/>
            <person name="Bellgard S.E."/>
            <person name="Bellgard M.I."/>
        </authorList>
    </citation>
    <scope>NUCLEOTIDE SEQUENCE</scope>
    <source>
        <tissue evidence="1">Shoot tissue taken approximately 20 cm above the soil surface</tissue>
    </source>
</reference>
<reference evidence="1" key="1">
    <citation type="submission" date="2014-09" db="EMBL/GenBank/DDBJ databases">
        <authorList>
            <person name="Magalhaes I.L.F."/>
            <person name="Oliveira U."/>
            <person name="Santos F.R."/>
            <person name="Vidigal T.H.D.A."/>
            <person name="Brescovit A.D."/>
            <person name="Santos A.J."/>
        </authorList>
    </citation>
    <scope>NUCLEOTIDE SEQUENCE</scope>
    <source>
        <tissue evidence="1">Shoot tissue taken approximately 20 cm above the soil surface</tissue>
    </source>
</reference>
<proteinExistence type="predicted"/>
<evidence type="ECO:0000313" key="1">
    <source>
        <dbReference type="EMBL" id="JAE01327.1"/>
    </source>
</evidence>
<dbReference type="EMBL" id="GBRH01196569">
    <property type="protein sequence ID" value="JAE01327.1"/>
    <property type="molecule type" value="Transcribed_RNA"/>
</dbReference>